<sequence length="86" mass="9860">MNRKMASTTVMMLPRHGSCGRALLKRVIAWRRKGGKAEEPPFRRGFFCRCGMPRKNAQRFCDSGIRKTRALKRKEGIGKLAMCFRG</sequence>
<evidence type="ECO:0000313" key="2">
    <source>
        <dbReference type="Proteomes" id="UP001156702"/>
    </source>
</evidence>
<name>A0ABQ5ZX97_9HYPH</name>
<proteinExistence type="predicted"/>
<keyword evidence="2" id="KW-1185">Reference proteome</keyword>
<reference evidence="2" key="1">
    <citation type="journal article" date="2019" name="Int. J. Syst. Evol. Microbiol.">
        <title>The Global Catalogue of Microorganisms (GCM) 10K type strain sequencing project: providing services to taxonomists for standard genome sequencing and annotation.</title>
        <authorList>
            <consortium name="The Broad Institute Genomics Platform"/>
            <consortium name="The Broad Institute Genome Sequencing Center for Infectious Disease"/>
            <person name="Wu L."/>
            <person name="Ma J."/>
        </authorList>
    </citation>
    <scope>NUCLEOTIDE SEQUENCE [LARGE SCALE GENOMIC DNA]</scope>
    <source>
        <strain evidence="2">NBRC 102122</strain>
    </source>
</reference>
<evidence type="ECO:0000313" key="1">
    <source>
        <dbReference type="EMBL" id="GLR55233.1"/>
    </source>
</evidence>
<dbReference type="Proteomes" id="UP001156702">
    <property type="component" value="Unassembled WGS sequence"/>
</dbReference>
<comment type="caution">
    <text evidence="1">The sequence shown here is derived from an EMBL/GenBank/DDBJ whole genome shotgun (WGS) entry which is preliminary data.</text>
</comment>
<organism evidence="1 2">
    <name type="scientific">Shinella yambaruensis</name>
    <dbReference type="NCBI Taxonomy" id="415996"/>
    <lineage>
        <taxon>Bacteria</taxon>
        <taxon>Pseudomonadati</taxon>
        <taxon>Pseudomonadota</taxon>
        <taxon>Alphaproteobacteria</taxon>
        <taxon>Hyphomicrobiales</taxon>
        <taxon>Rhizobiaceae</taxon>
        <taxon>Shinella</taxon>
    </lineage>
</organism>
<gene>
    <name evidence="1" type="ORF">GCM10007923_64560</name>
</gene>
<dbReference type="EMBL" id="BSOP01000073">
    <property type="protein sequence ID" value="GLR55233.1"/>
    <property type="molecule type" value="Genomic_DNA"/>
</dbReference>
<accession>A0ABQ5ZX97</accession>
<protein>
    <submittedName>
        <fullName evidence="1">Uncharacterized protein</fullName>
    </submittedName>
</protein>